<dbReference type="STRING" id="1560345.AWL63_18515"/>
<accession>A0A1B3ZDZ0</accession>
<evidence type="ECO:0000313" key="2">
    <source>
        <dbReference type="EMBL" id="AOH85636.1"/>
    </source>
</evidence>
<proteinExistence type="predicted"/>
<dbReference type="Proteomes" id="UP000094256">
    <property type="component" value="Chromosome"/>
</dbReference>
<feature type="domain" description="Asparagine synthetase" evidence="1">
    <location>
        <begin position="42"/>
        <end position="165"/>
    </location>
</feature>
<evidence type="ECO:0000259" key="1">
    <source>
        <dbReference type="Pfam" id="PF00733"/>
    </source>
</evidence>
<gene>
    <name evidence="2" type="ORF">AWL63_18515</name>
</gene>
<dbReference type="GO" id="GO:0004066">
    <property type="term" value="F:asparagine synthase (glutamine-hydrolyzing) activity"/>
    <property type="evidence" value="ECO:0007669"/>
    <property type="project" value="InterPro"/>
</dbReference>
<dbReference type="InterPro" id="IPR001962">
    <property type="entry name" value="Asn_synthase"/>
</dbReference>
<reference evidence="2 3" key="1">
    <citation type="submission" date="2016-01" db="EMBL/GenBank/DDBJ databases">
        <title>Complete genome and mega plasmid sequence of Sphingomonas panacis DCY99 elicits systemic resistance in rice to Xanthomonas oryzae.</title>
        <authorList>
            <person name="Kim Y.J."/>
            <person name="Yang D.C."/>
            <person name="Sing P."/>
        </authorList>
    </citation>
    <scope>NUCLEOTIDE SEQUENCE [LARGE SCALE GENOMIC DNA]</scope>
    <source>
        <strain evidence="2 3">DCY99</strain>
    </source>
</reference>
<evidence type="ECO:0000313" key="3">
    <source>
        <dbReference type="Proteomes" id="UP000094256"/>
    </source>
</evidence>
<dbReference type="Gene3D" id="3.40.50.620">
    <property type="entry name" value="HUPs"/>
    <property type="match status" value="1"/>
</dbReference>
<name>A0A1B3ZDZ0_9SPHN</name>
<dbReference type="GO" id="GO:0006529">
    <property type="term" value="P:asparagine biosynthetic process"/>
    <property type="evidence" value="ECO:0007669"/>
    <property type="project" value="InterPro"/>
</dbReference>
<keyword evidence="3" id="KW-1185">Reference proteome</keyword>
<dbReference type="SUPFAM" id="SSF52402">
    <property type="entry name" value="Adenine nucleotide alpha hydrolases-like"/>
    <property type="match status" value="1"/>
</dbReference>
<protein>
    <recommendedName>
        <fullName evidence="1">Asparagine synthetase domain-containing protein</fullName>
    </recommendedName>
</protein>
<dbReference type="AlphaFoldDB" id="A0A1B3ZDZ0"/>
<dbReference type="KEGG" id="span:AWL63_18515"/>
<dbReference type="EMBL" id="CP014168">
    <property type="protein sequence ID" value="AOH85636.1"/>
    <property type="molecule type" value="Genomic_DNA"/>
</dbReference>
<dbReference type="InterPro" id="IPR014729">
    <property type="entry name" value="Rossmann-like_a/b/a_fold"/>
</dbReference>
<organism evidence="2 3">
    <name type="scientific">Sphingomonas panacis</name>
    <dbReference type="NCBI Taxonomy" id="1560345"/>
    <lineage>
        <taxon>Bacteria</taxon>
        <taxon>Pseudomonadati</taxon>
        <taxon>Pseudomonadota</taxon>
        <taxon>Alphaproteobacteria</taxon>
        <taxon>Sphingomonadales</taxon>
        <taxon>Sphingomonadaceae</taxon>
        <taxon>Sphingomonas</taxon>
    </lineage>
</organism>
<dbReference type="Pfam" id="PF00733">
    <property type="entry name" value="Asn_synthase"/>
    <property type="match status" value="1"/>
</dbReference>
<sequence length="171" mass="18884">MLAIETSIPISHPWLEAPKNALPGKAAHIAGLLRVQPNLQTSEAAIGLPVVNPLMAQPVMEACLHIPTWRWCAGGVNRAVAREAFAGVLPSDIAYRTTKGRPDGFCNEIIDTRRGHIRERLLDGHLVRNKILDAKSIDQTLAEESPNRGIEQIRLLSLIEMEAWLDHWVGP</sequence>